<reference evidence="2" key="1">
    <citation type="journal article" date="2015" name="Nature">
        <title>Complex archaea that bridge the gap between prokaryotes and eukaryotes.</title>
        <authorList>
            <person name="Spang A."/>
            <person name="Saw J.H."/>
            <person name="Jorgensen S.L."/>
            <person name="Zaremba-Niedzwiedzka K."/>
            <person name="Martijn J."/>
            <person name="Lind A.E."/>
            <person name="van Eijk R."/>
            <person name="Schleper C."/>
            <person name="Guy L."/>
            <person name="Ettema T.J."/>
        </authorList>
    </citation>
    <scope>NUCLEOTIDE SEQUENCE</scope>
</reference>
<feature type="compositionally biased region" description="Basic and acidic residues" evidence="1">
    <location>
        <begin position="18"/>
        <end position="27"/>
    </location>
</feature>
<name>A0A0F9H6P2_9ZZZZ</name>
<evidence type="ECO:0000256" key="1">
    <source>
        <dbReference type="SAM" id="MobiDB-lite"/>
    </source>
</evidence>
<feature type="region of interest" description="Disordered" evidence="1">
    <location>
        <begin position="1"/>
        <end position="27"/>
    </location>
</feature>
<proteinExistence type="predicted"/>
<accession>A0A0F9H6P2</accession>
<protein>
    <submittedName>
        <fullName evidence="2">Uncharacterized protein</fullName>
    </submittedName>
</protein>
<sequence length="146" mass="16059">MMIGNDDYDDGGGDAEEDGPRAHVHKDEHGNEYTIVAFLDDAAEDADAQRDCARERARERAREAGFDGHAVVSWYGERQGPNAMAVYLFETQRLADAFSEGTRGQSFAASTQPWTGATAEELLAFSRGKQLWARGSEGDFASMFML</sequence>
<comment type="caution">
    <text evidence="2">The sequence shown here is derived from an EMBL/GenBank/DDBJ whole genome shotgun (WGS) entry which is preliminary data.</text>
</comment>
<dbReference type="EMBL" id="LAZR01017863">
    <property type="protein sequence ID" value="KKL98651.1"/>
    <property type="molecule type" value="Genomic_DNA"/>
</dbReference>
<gene>
    <name evidence="2" type="ORF">LCGC14_1822290</name>
</gene>
<feature type="compositionally biased region" description="Acidic residues" evidence="1">
    <location>
        <begin position="1"/>
        <end position="17"/>
    </location>
</feature>
<organism evidence="2">
    <name type="scientific">marine sediment metagenome</name>
    <dbReference type="NCBI Taxonomy" id="412755"/>
    <lineage>
        <taxon>unclassified sequences</taxon>
        <taxon>metagenomes</taxon>
        <taxon>ecological metagenomes</taxon>
    </lineage>
</organism>
<evidence type="ECO:0000313" key="2">
    <source>
        <dbReference type="EMBL" id="KKL98651.1"/>
    </source>
</evidence>
<dbReference type="AlphaFoldDB" id="A0A0F9H6P2"/>